<dbReference type="PANTHER" id="PTHR36449:SF1">
    <property type="entry name" value="ACETYLTRANSFERASE"/>
    <property type="match status" value="1"/>
</dbReference>
<organism evidence="4 5">
    <name type="scientific">Cuneatibacter caecimuris</name>
    <dbReference type="NCBI Taxonomy" id="1796618"/>
    <lineage>
        <taxon>Bacteria</taxon>
        <taxon>Bacillati</taxon>
        <taxon>Bacillota</taxon>
        <taxon>Clostridia</taxon>
        <taxon>Lachnospirales</taxon>
        <taxon>Lachnospiraceae</taxon>
        <taxon>Cuneatibacter</taxon>
    </lineage>
</organism>
<reference evidence="4 5" key="1">
    <citation type="submission" date="2019-02" db="EMBL/GenBank/DDBJ databases">
        <title>Genomic Encyclopedia of Type Strains, Phase IV (KMG-IV): sequencing the most valuable type-strain genomes for metagenomic binning, comparative biology and taxonomic classification.</title>
        <authorList>
            <person name="Goeker M."/>
        </authorList>
    </citation>
    <scope>NUCLEOTIDE SEQUENCE [LARGE SCALE GENOMIC DNA]</scope>
    <source>
        <strain evidence="4 5">DSM 29486</strain>
    </source>
</reference>
<dbReference type="EMBL" id="SGXF01000001">
    <property type="protein sequence ID" value="RZT02889.1"/>
    <property type="molecule type" value="Genomic_DNA"/>
</dbReference>
<evidence type="ECO:0000256" key="1">
    <source>
        <dbReference type="ARBA" id="ARBA00022649"/>
    </source>
</evidence>
<dbReference type="AlphaFoldDB" id="A0A4Q7PPE9"/>
<protein>
    <recommendedName>
        <fullName evidence="6">Acetyltransferase (GNAT) family protein</fullName>
    </recommendedName>
</protein>
<dbReference type="SUPFAM" id="SSF55729">
    <property type="entry name" value="Acyl-CoA N-acyltransferases (Nat)"/>
    <property type="match status" value="1"/>
</dbReference>
<comment type="caution">
    <text evidence="4">The sequence shown here is derived from an EMBL/GenBank/DDBJ whole genome shotgun (WGS) entry which is preliminary data.</text>
</comment>
<dbReference type="OrthoDB" id="9802211at2"/>
<evidence type="ECO:0008006" key="6">
    <source>
        <dbReference type="Google" id="ProtNLM"/>
    </source>
</evidence>
<accession>A0A4Q7PPE9</accession>
<gene>
    <name evidence="4" type="ORF">EV209_1019</name>
</gene>
<dbReference type="Gene3D" id="3.40.630.30">
    <property type="match status" value="1"/>
</dbReference>
<dbReference type="PANTHER" id="PTHR36449">
    <property type="entry name" value="ACETYLTRANSFERASE-RELATED"/>
    <property type="match status" value="1"/>
</dbReference>
<dbReference type="Proteomes" id="UP000292927">
    <property type="component" value="Unassembled WGS sequence"/>
</dbReference>
<dbReference type="GO" id="GO:0016746">
    <property type="term" value="F:acyltransferase activity"/>
    <property type="evidence" value="ECO:0007669"/>
    <property type="project" value="UniProtKB-KW"/>
</dbReference>
<keyword evidence="3" id="KW-0012">Acyltransferase</keyword>
<evidence type="ECO:0000313" key="5">
    <source>
        <dbReference type="Proteomes" id="UP000292927"/>
    </source>
</evidence>
<keyword evidence="5" id="KW-1185">Reference proteome</keyword>
<evidence type="ECO:0000256" key="2">
    <source>
        <dbReference type="ARBA" id="ARBA00022679"/>
    </source>
</evidence>
<name>A0A4Q7PPE9_9FIRM</name>
<sequence>MAEFIQIKLEDMISELGENVAKSILSTFSSPNNADVQDFIRNKAIEFSKQALSKTTLIYWMSEDEKEKYLVGYYTLANKFLNVCQDSISKTMSKRLFRHGTYDTSKRIHTIPAILIGQLSKNFADGNNLLISGSDILQMALNRIQIIQKEIGGKFVFLECENEPKLIKFYEDNGFVRCGERQRDRDELGVNGNFLQQMIMYLH</sequence>
<keyword evidence="2" id="KW-0808">Transferase</keyword>
<dbReference type="InterPro" id="IPR016181">
    <property type="entry name" value="Acyl_CoA_acyltransferase"/>
</dbReference>
<proteinExistence type="predicted"/>
<evidence type="ECO:0000313" key="4">
    <source>
        <dbReference type="EMBL" id="RZT02889.1"/>
    </source>
</evidence>
<keyword evidence="1" id="KW-1277">Toxin-antitoxin system</keyword>
<dbReference type="RefSeq" id="WP_130433647.1">
    <property type="nucleotide sequence ID" value="NZ_SGXF01000001.1"/>
</dbReference>
<evidence type="ECO:0000256" key="3">
    <source>
        <dbReference type="ARBA" id="ARBA00023315"/>
    </source>
</evidence>